<protein>
    <submittedName>
        <fullName evidence="1">Uncharacterized protein</fullName>
    </submittedName>
</protein>
<gene>
    <name evidence="1" type="ORF">BIGA_1526</name>
</gene>
<dbReference type="eggNOG" id="ENOG5032C7I">
    <property type="taxonomic scope" value="Bacteria"/>
</dbReference>
<dbReference type="EMBL" id="JGYX01000007">
    <property type="protein sequence ID" value="KFI59858.1"/>
    <property type="molecule type" value="Genomic_DNA"/>
</dbReference>
<comment type="caution">
    <text evidence="1">The sequence shown here is derived from an EMBL/GenBank/DDBJ whole genome shotgun (WGS) entry which is preliminary data.</text>
</comment>
<name>A0A087AM58_9BIFI</name>
<dbReference type="AlphaFoldDB" id="A0A087AM58"/>
<reference evidence="1 2" key="1">
    <citation type="submission" date="2014-03" db="EMBL/GenBank/DDBJ databases">
        <title>Genomics of Bifidobacteria.</title>
        <authorList>
            <person name="Ventura M."/>
            <person name="Milani C."/>
            <person name="Lugli G.A."/>
        </authorList>
    </citation>
    <scope>NUCLEOTIDE SEQUENCE [LARGE SCALE GENOMIC DNA]</scope>
    <source>
        <strain evidence="1 2">LMG 11586</strain>
    </source>
</reference>
<evidence type="ECO:0000313" key="2">
    <source>
        <dbReference type="Proteomes" id="UP000029046"/>
    </source>
</evidence>
<keyword evidence="2" id="KW-1185">Reference proteome</keyword>
<organism evidence="1 2">
    <name type="scientific">Bifidobacterium pullorum subsp. gallinarum</name>
    <dbReference type="NCBI Taxonomy" id="78344"/>
    <lineage>
        <taxon>Bacteria</taxon>
        <taxon>Bacillati</taxon>
        <taxon>Actinomycetota</taxon>
        <taxon>Actinomycetes</taxon>
        <taxon>Bifidobacteriales</taxon>
        <taxon>Bifidobacteriaceae</taxon>
        <taxon>Bifidobacterium</taxon>
    </lineage>
</organism>
<dbReference type="Proteomes" id="UP000029046">
    <property type="component" value="Unassembled WGS sequence"/>
</dbReference>
<sequence>MARKQFHINGELRSERIYIRVSGKEKETIASVAKVRNATISRTFLDLFRDEYLRIEREQMERESPTVQELKRIRSEIWHIGHNINQIARLTNTELGTTHKDVTAINDGLERCEQLLSGLDDLVAKEHNLRRDRSVRTHDVISDQKK</sequence>
<accession>A0A087AM58</accession>
<evidence type="ECO:0000313" key="1">
    <source>
        <dbReference type="EMBL" id="KFI59858.1"/>
    </source>
</evidence>
<proteinExistence type="predicted"/>